<accession>A0ABW2N7M0</accession>
<organism evidence="2 3">
    <name type="scientific">Nocardioides astragali</name>
    <dbReference type="NCBI Taxonomy" id="1776736"/>
    <lineage>
        <taxon>Bacteria</taxon>
        <taxon>Bacillati</taxon>
        <taxon>Actinomycetota</taxon>
        <taxon>Actinomycetes</taxon>
        <taxon>Propionibacteriales</taxon>
        <taxon>Nocardioidaceae</taxon>
        <taxon>Nocardioides</taxon>
    </lineage>
</organism>
<keyword evidence="2" id="KW-0378">Hydrolase</keyword>
<dbReference type="InterPro" id="IPR000073">
    <property type="entry name" value="AB_hydrolase_1"/>
</dbReference>
<dbReference type="RefSeq" id="WP_255892026.1">
    <property type="nucleotide sequence ID" value="NZ_JAFMZM010000005.1"/>
</dbReference>
<name>A0ABW2N7M0_9ACTN</name>
<sequence length="286" mass="32779">MPVPNVTYHHLDLSAARVFYRESVPASERGATVLLLHGFPSASHQFRRLIDALGDRHRMIALDYPGFGHTEVRPDFEFSFDRLADIVEEFCTALHLDRFVAYLFDFGGPVGMRVAERHPDWFAGLIVQNGNLYDEGLPPETREFIMLDRRDPASEPAVRQLMTLQGTRHQYETGAHEDLISPDGWTLDQHFLDLPGRLDAQLDLAFDYPSNVARYPVWQEWLRRHHPPTLVLWGVEDPFFPADGARAFTKDLPQAQVRLFDGGHFLLEDHLPQVAPLIDDFLNTAW</sequence>
<dbReference type="PANTHER" id="PTHR42977">
    <property type="entry name" value="HYDROLASE-RELATED"/>
    <property type="match status" value="1"/>
</dbReference>
<keyword evidence="3" id="KW-1185">Reference proteome</keyword>
<dbReference type="Gene3D" id="3.40.50.1820">
    <property type="entry name" value="alpha/beta hydrolase"/>
    <property type="match status" value="1"/>
</dbReference>
<protein>
    <submittedName>
        <fullName evidence="2">Alpha/beta fold hydrolase</fullName>
    </submittedName>
</protein>
<proteinExistence type="predicted"/>
<evidence type="ECO:0000313" key="3">
    <source>
        <dbReference type="Proteomes" id="UP001596524"/>
    </source>
</evidence>
<gene>
    <name evidence="2" type="ORF">ACFQO6_18375</name>
</gene>
<dbReference type="Proteomes" id="UP001596524">
    <property type="component" value="Unassembled WGS sequence"/>
</dbReference>
<comment type="caution">
    <text evidence="2">The sequence shown here is derived from an EMBL/GenBank/DDBJ whole genome shotgun (WGS) entry which is preliminary data.</text>
</comment>
<dbReference type="PRINTS" id="PR00111">
    <property type="entry name" value="ABHYDROLASE"/>
</dbReference>
<dbReference type="GO" id="GO:0016787">
    <property type="term" value="F:hydrolase activity"/>
    <property type="evidence" value="ECO:0007669"/>
    <property type="project" value="UniProtKB-KW"/>
</dbReference>
<dbReference type="PANTHER" id="PTHR42977:SF1">
    <property type="entry name" value="BLR6576 PROTEIN"/>
    <property type="match status" value="1"/>
</dbReference>
<dbReference type="SUPFAM" id="SSF53474">
    <property type="entry name" value="alpha/beta-Hydrolases"/>
    <property type="match status" value="1"/>
</dbReference>
<dbReference type="EMBL" id="JBHTCH010000021">
    <property type="protein sequence ID" value="MFC7362243.1"/>
    <property type="molecule type" value="Genomic_DNA"/>
</dbReference>
<reference evidence="3" key="1">
    <citation type="journal article" date="2019" name="Int. J. Syst. Evol. Microbiol.">
        <title>The Global Catalogue of Microorganisms (GCM) 10K type strain sequencing project: providing services to taxonomists for standard genome sequencing and annotation.</title>
        <authorList>
            <consortium name="The Broad Institute Genomics Platform"/>
            <consortium name="The Broad Institute Genome Sequencing Center for Infectious Disease"/>
            <person name="Wu L."/>
            <person name="Ma J."/>
        </authorList>
    </citation>
    <scope>NUCLEOTIDE SEQUENCE [LARGE SCALE GENOMIC DNA]</scope>
    <source>
        <strain evidence="3">FCH27</strain>
    </source>
</reference>
<dbReference type="InterPro" id="IPR051340">
    <property type="entry name" value="Haloalkane_dehalogenase"/>
</dbReference>
<dbReference type="InterPro" id="IPR029058">
    <property type="entry name" value="AB_hydrolase_fold"/>
</dbReference>
<evidence type="ECO:0000259" key="1">
    <source>
        <dbReference type="Pfam" id="PF00561"/>
    </source>
</evidence>
<evidence type="ECO:0000313" key="2">
    <source>
        <dbReference type="EMBL" id="MFC7362243.1"/>
    </source>
</evidence>
<feature type="domain" description="AB hydrolase-1" evidence="1">
    <location>
        <begin position="32"/>
        <end position="270"/>
    </location>
</feature>
<dbReference type="Pfam" id="PF00561">
    <property type="entry name" value="Abhydrolase_1"/>
    <property type="match status" value="1"/>
</dbReference>